<organism evidence="2">
    <name type="scientific">Nothobranchius pienaari</name>
    <dbReference type="NCBI Taxonomy" id="704102"/>
    <lineage>
        <taxon>Eukaryota</taxon>
        <taxon>Metazoa</taxon>
        <taxon>Chordata</taxon>
        <taxon>Craniata</taxon>
        <taxon>Vertebrata</taxon>
        <taxon>Euteleostomi</taxon>
        <taxon>Actinopterygii</taxon>
        <taxon>Neopterygii</taxon>
        <taxon>Teleostei</taxon>
        <taxon>Neoteleostei</taxon>
        <taxon>Acanthomorphata</taxon>
        <taxon>Ovalentaria</taxon>
        <taxon>Atherinomorphae</taxon>
        <taxon>Cyprinodontiformes</taxon>
        <taxon>Nothobranchiidae</taxon>
        <taxon>Nothobranchius</taxon>
    </lineage>
</organism>
<sequence>PGRSGILYAFARSPWRTWKTWIFGLMITEFLLFGVGGFLVFWNIGKT</sequence>
<protein>
    <submittedName>
        <fullName evidence="2">Uncharacterized protein</fullName>
    </submittedName>
</protein>
<proteinExistence type="predicted"/>
<dbReference type="AlphaFoldDB" id="A0A1A8NFH4"/>
<reference evidence="2" key="2">
    <citation type="submission" date="2016-06" db="EMBL/GenBank/DDBJ databases">
        <title>The genome of a short-lived fish provides insights into sex chromosome evolution and the genetic control of aging.</title>
        <authorList>
            <person name="Reichwald K."/>
            <person name="Felder M."/>
            <person name="Petzold A."/>
            <person name="Koch P."/>
            <person name="Groth M."/>
            <person name="Platzer M."/>
        </authorList>
    </citation>
    <scope>NUCLEOTIDE SEQUENCE</scope>
    <source>
        <tissue evidence="2">Brain</tissue>
    </source>
</reference>
<gene>
    <name evidence="2" type="primary">Nfu_g_1_024061</name>
</gene>
<keyword evidence="1" id="KW-0472">Membrane</keyword>
<reference evidence="2" key="1">
    <citation type="submission" date="2016-05" db="EMBL/GenBank/DDBJ databases">
        <authorList>
            <person name="Lavstsen T."/>
            <person name="Jespersen J.S."/>
        </authorList>
    </citation>
    <scope>NUCLEOTIDE SEQUENCE</scope>
    <source>
        <tissue evidence="2">Brain</tissue>
    </source>
</reference>
<accession>A0A1A8NFH4</accession>
<keyword evidence="1" id="KW-0812">Transmembrane</keyword>
<feature type="non-terminal residue" evidence="2">
    <location>
        <position position="47"/>
    </location>
</feature>
<evidence type="ECO:0000256" key="1">
    <source>
        <dbReference type="SAM" id="Phobius"/>
    </source>
</evidence>
<feature type="transmembrane region" description="Helical" evidence="1">
    <location>
        <begin position="20"/>
        <end position="42"/>
    </location>
</feature>
<feature type="non-terminal residue" evidence="2">
    <location>
        <position position="1"/>
    </location>
</feature>
<name>A0A1A8NFH4_9TELE</name>
<dbReference type="EMBL" id="HAEG01002716">
    <property type="protein sequence ID" value="SBR67813.1"/>
    <property type="molecule type" value="Transcribed_RNA"/>
</dbReference>
<keyword evidence="1" id="KW-1133">Transmembrane helix</keyword>
<evidence type="ECO:0000313" key="2">
    <source>
        <dbReference type="EMBL" id="SBR67813.1"/>
    </source>
</evidence>